<accession>A0A2B7WRW9</accession>
<sequence>MSVGVKLAVTVLCNKNEVDTVVNKLQSYLTATSKNPWHIFIVSLEASLVANDDPIMIVGSIYWTIASSSRSLGLMVSTSAVFLKLSGAAATVTSPGDGHDANGKLSLELHQTDPLELLFDK</sequence>
<name>A0A2B7WRW9_9EURO</name>
<dbReference type="AlphaFoldDB" id="A0A2B7WRW9"/>
<evidence type="ECO:0000313" key="1">
    <source>
        <dbReference type="EMBL" id="PGG99318.1"/>
    </source>
</evidence>
<dbReference type="Proteomes" id="UP000224080">
    <property type="component" value="Unassembled WGS sequence"/>
</dbReference>
<reference evidence="1 2" key="1">
    <citation type="submission" date="2017-10" db="EMBL/GenBank/DDBJ databases">
        <title>Comparative genomics in systemic dimorphic fungi from Ajellomycetaceae.</title>
        <authorList>
            <person name="Munoz J.F."/>
            <person name="Mcewen J.G."/>
            <person name="Clay O.K."/>
            <person name="Cuomo C.A."/>
        </authorList>
    </citation>
    <scope>NUCLEOTIDE SEQUENCE [LARGE SCALE GENOMIC DNA]</scope>
    <source>
        <strain evidence="1 2">UAMH130</strain>
    </source>
</reference>
<gene>
    <name evidence="1" type="ORF">GX51_06354</name>
</gene>
<proteinExistence type="predicted"/>
<comment type="caution">
    <text evidence="1">The sequence shown here is derived from an EMBL/GenBank/DDBJ whole genome shotgun (WGS) entry which is preliminary data.</text>
</comment>
<protein>
    <submittedName>
        <fullName evidence="1">Uncharacterized protein</fullName>
    </submittedName>
</protein>
<organism evidence="1 2">
    <name type="scientific">Blastomyces parvus</name>
    <dbReference type="NCBI Taxonomy" id="2060905"/>
    <lineage>
        <taxon>Eukaryota</taxon>
        <taxon>Fungi</taxon>
        <taxon>Dikarya</taxon>
        <taxon>Ascomycota</taxon>
        <taxon>Pezizomycotina</taxon>
        <taxon>Eurotiomycetes</taxon>
        <taxon>Eurotiomycetidae</taxon>
        <taxon>Onygenales</taxon>
        <taxon>Ajellomycetaceae</taxon>
        <taxon>Blastomyces</taxon>
    </lineage>
</organism>
<keyword evidence="2" id="KW-1185">Reference proteome</keyword>
<dbReference type="EMBL" id="PDNC01000103">
    <property type="protein sequence ID" value="PGG99318.1"/>
    <property type="molecule type" value="Genomic_DNA"/>
</dbReference>
<evidence type="ECO:0000313" key="2">
    <source>
        <dbReference type="Proteomes" id="UP000224080"/>
    </source>
</evidence>